<gene>
    <name evidence="1" type="ORF">NCS_11141</name>
</gene>
<protein>
    <recommendedName>
        <fullName evidence="3">DUF5615 domain-containing protein</fullName>
    </recommendedName>
</protein>
<dbReference type="Proteomes" id="UP000230607">
    <property type="component" value="Chromosome 1"/>
</dbReference>
<evidence type="ECO:0000313" key="1">
    <source>
        <dbReference type="EMBL" id="SMH71334.1"/>
    </source>
</evidence>
<keyword evidence="2" id="KW-1185">Reference proteome</keyword>
<sequence>MKPRVIYRNRFIRSRTGTLVLVIPAPLAKEMGFKIHKKSRDYEKETVLNSRNEEAGLYIWLNSDYEIEMCDTSKPLQNTNGIMSTEGVHPHGKSCELTIPYSIRTTYQLLGIDLNKVDILKNEQGNIVVKPHLNSNTVSNTSGTKVLIDIMRDGLDDTLRKHDYDAHSVKKLCEEQSLNLRSDFSLMKYAEKHNMIIVTEDKDNVLGCRENNMDCVEFGQSDTLEYLLEELEKIMRKRNDDL</sequence>
<dbReference type="RefSeq" id="WP_157927324.1">
    <property type="nucleotide sequence ID" value="NZ_LT841358.1"/>
</dbReference>
<accession>A0A2H1FEZ8</accession>
<evidence type="ECO:0008006" key="3">
    <source>
        <dbReference type="Google" id="ProtNLM"/>
    </source>
</evidence>
<organism evidence="1 2">
    <name type="scientific">Candidatus Nitrosotalea okcheonensis</name>
    <dbReference type="NCBI Taxonomy" id="1903276"/>
    <lineage>
        <taxon>Archaea</taxon>
        <taxon>Nitrososphaerota</taxon>
        <taxon>Nitrososphaeria</taxon>
        <taxon>Nitrosotaleales</taxon>
        <taxon>Nitrosotaleaceae</taxon>
        <taxon>Nitrosotalea</taxon>
    </lineage>
</organism>
<evidence type="ECO:0000313" key="2">
    <source>
        <dbReference type="Proteomes" id="UP000230607"/>
    </source>
</evidence>
<dbReference type="EMBL" id="LT841358">
    <property type="protein sequence ID" value="SMH71334.1"/>
    <property type="molecule type" value="Genomic_DNA"/>
</dbReference>
<proteinExistence type="predicted"/>
<dbReference type="AlphaFoldDB" id="A0A2H1FEZ8"/>
<name>A0A2H1FEZ8_9ARCH</name>
<reference evidence="2" key="1">
    <citation type="submission" date="2017-03" db="EMBL/GenBank/DDBJ databases">
        <authorList>
            <person name="Herbold C."/>
        </authorList>
    </citation>
    <scope>NUCLEOTIDE SEQUENCE [LARGE SCALE GENOMIC DNA]</scope>
</reference>